<accession>A0AC59Y9G3</accession>
<dbReference type="EMBL" id="OX596095">
    <property type="protein sequence ID" value="CAM9502284.1"/>
    <property type="molecule type" value="Genomic_DNA"/>
</dbReference>
<reference evidence="1" key="1">
    <citation type="submission" date="2023-05" db="EMBL/GenBank/DDBJ databases">
        <authorList>
            <consortium name="ELIXIR-Norway"/>
        </authorList>
    </citation>
    <scope>NUCLEOTIDE SEQUENCE</scope>
</reference>
<protein>
    <submittedName>
        <fullName evidence="1">Uncharacterized protein</fullName>
    </submittedName>
</protein>
<evidence type="ECO:0000313" key="2">
    <source>
        <dbReference type="Proteomes" id="UP001162501"/>
    </source>
</evidence>
<evidence type="ECO:0000313" key="1">
    <source>
        <dbReference type="EMBL" id="CAM9502284.1"/>
    </source>
</evidence>
<dbReference type="Proteomes" id="UP001162501">
    <property type="component" value="Chromosome 11"/>
</dbReference>
<sequence length="184" mass="19554">MQHSVAMAAARCCPPLPRWQKPSVAFPPSEQRSQGSLGQGDPRLESHSTPKQAPPPKPASLQPAAHRHCGRPPSAGAGRAPARTPPPPQIQDFSCGPRIRESRKGRGSCPLLASSLWRLRVAFSLLSGLQHPTRPHHLCLPSDQAPGSSQTHPQHSTSSSARGHPHTPASTRPAPTCSVLLPDV</sequence>
<name>A0AC59Y9G3_RANTA</name>
<organism evidence="1 2">
    <name type="scientific">Rangifer tarandus platyrhynchus</name>
    <name type="common">Svalbard reindeer</name>
    <dbReference type="NCBI Taxonomy" id="3082113"/>
    <lineage>
        <taxon>Eukaryota</taxon>
        <taxon>Metazoa</taxon>
        <taxon>Chordata</taxon>
        <taxon>Craniata</taxon>
        <taxon>Vertebrata</taxon>
        <taxon>Euteleostomi</taxon>
        <taxon>Mammalia</taxon>
        <taxon>Eutheria</taxon>
        <taxon>Laurasiatheria</taxon>
        <taxon>Artiodactyla</taxon>
        <taxon>Ruminantia</taxon>
        <taxon>Pecora</taxon>
        <taxon>Cervidae</taxon>
        <taxon>Odocoileinae</taxon>
        <taxon>Rangifer</taxon>
    </lineage>
</organism>
<proteinExistence type="predicted"/>
<reference evidence="1" key="2">
    <citation type="submission" date="2025-03" db="EMBL/GenBank/DDBJ databases">
        <authorList>
            <consortium name="ELIXIR-Norway"/>
            <consortium name="Elixir Norway"/>
        </authorList>
    </citation>
    <scope>NUCLEOTIDE SEQUENCE</scope>
</reference>
<gene>
    <name evidence="1" type="ORF">MRATA1EN22A_LOCUS3423</name>
</gene>